<proteinExistence type="predicted"/>
<dbReference type="EMBL" id="JELY01003469">
    <property type="protein sequence ID" value="KYF48679.1"/>
    <property type="molecule type" value="Genomic_DNA"/>
</dbReference>
<reference evidence="1 2" key="1">
    <citation type="submission" date="2014-02" db="EMBL/GenBank/DDBJ databases">
        <title>The small core and large imbalanced accessory genome model reveals a collaborative survival strategy of Sorangium cellulosum strains in nature.</title>
        <authorList>
            <person name="Han K."/>
            <person name="Peng R."/>
            <person name="Blom J."/>
            <person name="Li Y.-Z."/>
        </authorList>
    </citation>
    <scope>NUCLEOTIDE SEQUENCE [LARGE SCALE GENOMIC DNA]</scope>
    <source>
        <strain evidence="1 2">So0157-25</strain>
    </source>
</reference>
<organism evidence="1 2">
    <name type="scientific">Sorangium cellulosum</name>
    <name type="common">Polyangium cellulosum</name>
    <dbReference type="NCBI Taxonomy" id="56"/>
    <lineage>
        <taxon>Bacteria</taxon>
        <taxon>Pseudomonadati</taxon>
        <taxon>Myxococcota</taxon>
        <taxon>Polyangia</taxon>
        <taxon>Polyangiales</taxon>
        <taxon>Polyangiaceae</taxon>
        <taxon>Sorangium</taxon>
    </lineage>
</organism>
<dbReference type="AlphaFoldDB" id="A0A150P1L2"/>
<gene>
    <name evidence="1" type="ORF">BE08_30040</name>
</gene>
<accession>A0A150P1L2</accession>
<evidence type="ECO:0000313" key="2">
    <source>
        <dbReference type="Proteomes" id="UP000075420"/>
    </source>
</evidence>
<sequence length="130" mass="14401">MRVQRYRAYADGRLLADVQFGEPALPPNPVQVARLLRLRGRIVSVGFDPGSSYVAIKTSSRTVRCAASSEQVERALPLRQKDVVAAVLDGQKPSLVWILDAATPPPRIPIESTVEHLRTSWAETMRILAR</sequence>
<evidence type="ECO:0000313" key="1">
    <source>
        <dbReference type="EMBL" id="KYF48679.1"/>
    </source>
</evidence>
<protein>
    <submittedName>
        <fullName evidence="1">Uncharacterized protein</fullName>
    </submittedName>
</protein>
<name>A0A150P1L2_SORCE</name>
<dbReference type="Proteomes" id="UP000075420">
    <property type="component" value="Unassembled WGS sequence"/>
</dbReference>
<comment type="caution">
    <text evidence="1">The sequence shown here is derived from an EMBL/GenBank/DDBJ whole genome shotgun (WGS) entry which is preliminary data.</text>
</comment>